<dbReference type="PANTHER" id="PTHR31212">
    <property type="entry name" value="ALPHA-KETOGLUTARATE-DEPENDENT DIOXYGENASE ALKB HOMOLOG 3"/>
    <property type="match status" value="1"/>
</dbReference>
<dbReference type="InterPro" id="IPR027450">
    <property type="entry name" value="AlkB-like"/>
</dbReference>
<dbReference type="GO" id="GO:0140097">
    <property type="term" value="F:catalytic activity, acting on DNA"/>
    <property type="evidence" value="ECO:0007669"/>
    <property type="project" value="UniProtKB-ARBA"/>
</dbReference>
<evidence type="ECO:0000256" key="6">
    <source>
        <dbReference type="ARBA" id="ARBA00023002"/>
    </source>
</evidence>
<reference evidence="10 11" key="1">
    <citation type="submission" date="2016-01" db="EMBL/GenBank/DDBJ databases">
        <title>The draft genome sequence of Aquimarina sp. RZW4-3-2.</title>
        <authorList>
            <person name="Wang Y."/>
        </authorList>
    </citation>
    <scope>NUCLEOTIDE SEQUENCE [LARGE SCALE GENOMIC DNA]</scope>
    <source>
        <strain evidence="10 11">RZW4-3-2</strain>
    </source>
</reference>
<proteinExistence type="predicted"/>
<dbReference type="InterPro" id="IPR032854">
    <property type="entry name" value="ALKBH3"/>
</dbReference>
<dbReference type="InterPro" id="IPR037151">
    <property type="entry name" value="AlkB-like_sf"/>
</dbReference>
<dbReference type="GO" id="GO:0051213">
    <property type="term" value="F:dioxygenase activity"/>
    <property type="evidence" value="ECO:0007669"/>
    <property type="project" value="UniProtKB-KW"/>
</dbReference>
<evidence type="ECO:0000256" key="8">
    <source>
        <dbReference type="ARBA" id="ARBA00023204"/>
    </source>
</evidence>
<evidence type="ECO:0000256" key="1">
    <source>
        <dbReference type="ARBA" id="ARBA00001954"/>
    </source>
</evidence>
<keyword evidence="3" id="KW-0227">DNA damage</keyword>
<dbReference type="PROSITE" id="PS51471">
    <property type="entry name" value="FE2OG_OXY"/>
    <property type="match status" value="1"/>
</dbReference>
<keyword evidence="8" id="KW-0234">DNA repair</keyword>
<evidence type="ECO:0000256" key="2">
    <source>
        <dbReference type="ARBA" id="ARBA00022723"/>
    </source>
</evidence>
<dbReference type="AlphaFoldDB" id="A0A162X9Y0"/>
<keyword evidence="5" id="KW-0223">Dioxygenase</keyword>
<gene>
    <name evidence="10" type="ORF">AWE51_17065</name>
</gene>
<keyword evidence="11" id="KW-1185">Reference proteome</keyword>
<dbReference type="FunFam" id="2.60.120.590:FF:000004">
    <property type="entry name" value="DNA oxidative demethylase ALKBH2"/>
    <property type="match status" value="1"/>
</dbReference>
<dbReference type="EMBL" id="LQRT01000058">
    <property type="protein sequence ID" value="KZS38507.1"/>
    <property type="molecule type" value="Genomic_DNA"/>
</dbReference>
<evidence type="ECO:0000259" key="9">
    <source>
        <dbReference type="PROSITE" id="PS51471"/>
    </source>
</evidence>
<dbReference type="GO" id="GO:0016705">
    <property type="term" value="F:oxidoreductase activity, acting on paired donors, with incorporation or reduction of molecular oxygen"/>
    <property type="evidence" value="ECO:0007669"/>
    <property type="project" value="UniProtKB-ARBA"/>
</dbReference>
<dbReference type="Proteomes" id="UP000076715">
    <property type="component" value="Unassembled WGS sequence"/>
</dbReference>
<keyword evidence="7" id="KW-0408">Iron</keyword>
<evidence type="ECO:0000313" key="11">
    <source>
        <dbReference type="Proteomes" id="UP000076715"/>
    </source>
</evidence>
<accession>A0A162X9Y0</accession>
<comment type="caution">
    <text evidence="10">The sequence shown here is derived from an EMBL/GenBank/DDBJ whole genome shotgun (WGS) entry which is preliminary data.</text>
</comment>
<name>A0A162X9Y0_9FLAO</name>
<evidence type="ECO:0000313" key="10">
    <source>
        <dbReference type="EMBL" id="KZS38507.1"/>
    </source>
</evidence>
<dbReference type="GO" id="GO:0046872">
    <property type="term" value="F:metal ion binding"/>
    <property type="evidence" value="ECO:0007669"/>
    <property type="project" value="UniProtKB-KW"/>
</dbReference>
<dbReference type="STRING" id="1642818.AWE51_17065"/>
<evidence type="ECO:0000256" key="7">
    <source>
        <dbReference type="ARBA" id="ARBA00023004"/>
    </source>
</evidence>
<protein>
    <submittedName>
        <fullName evidence="10">2OG-Fe(II) oxygenase</fullName>
    </submittedName>
</protein>
<dbReference type="Pfam" id="PF13532">
    <property type="entry name" value="2OG-FeII_Oxy_2"/>
    <property type="match status" value="1"/>
</dbReference>
<dbReference type="GO" id="GO:0006307">
    <property type="term" value="P:DNA alkylation repair"/>
    <property type="evidence" value="ECO:0007669"/>
    <property type="project" value="InterPro"/>
</dbReference>
<dbReference type="GO" id="GO:0032451">
    <property type="term" value="F:demethylase activity"/>
    <property type="evidence" value="ECO:0007669"/>
    <property type="project" value="UniProtKB-ARBA"/>
</dbReference>
<dbReference type="SUPFAM" id="SSF51197">
    <property type="entry name" value="Clavaminate synthase-like"/>
    <property type="match status" value="1"/>
</dbReference>
<evidence type="ECO:0000256" key="3">
    <source>
        <dbReference type="ARBA" id="ARBA00022763"/>
    </source>
</evidence>
<dbReference type="PANTHER" id="PTHR31212:SF4">
    <property type="entry name" value="ALPHA-KETOGLUTARATE-DEPENDENT DIOXYGENASE ALKB HOMOLOG 3"/>
    <property type="match status" value="1"/>
</dbReference>
<evidence type="ECO:0000256" key="5">
    <source>
        <dbReference type="ARBA" id="ARBA00022964"/>
    </source>
</evidence>
<keyword evidence="2" id="KW-0479">Metal-binding</keyword>
<dbReference type="GO" id="GO:0016787">
    <property type="term" value="F:hydrolase activity"/>
    <property type="evidence" value="ECO:0007669"/>
    <property type="project" value="UniProtKB-ARBA"/>
</dbReference>
<sequence>MIDADVRYYPHFFSKNMAEKLFKILKNTIKWQQDDITVFGKTYPQPRLTALYANNDNAYTYSNITMKPNPFTKELLLIKKELEKVCTISFTSCLLNLYRDGQDSNGWHSDNEKELGHNPIIASCSFGQARWFHFKHKNNKNLKQKILLQPGSLLLMQGRTQECWLHQIPKTQKKVEPRINLTFRLIT</sequence>
<comment type="cofactor">
    <cofactor evidence="1">
        <name>Fe(2+)</name>
        <dbReference type="ChEBI" id="CHEBI:29033"/>
    </cofactor>
</comment>
<dbReference type="Gene3D" id="2.60.120.590">
    <property type="entry name" value="Alpha-ketoglutarate-dependent dioxygenase AlkB-like"/>
    <property type="match status" value="1"/>
</dbReference>
<organism evidence="10 11">
    <name type="scientific">Aquimarina aggregata</name>
    <dbReference type="NCBI Taxonomy" id="1642818"/>
    <lineage>
        <taxon>Bacteria</taxon>
        <taxon>Pseudomonadati</taxon>
        <taxon>Bacteroidota</taxon>
        <taxon>Flavobacteriia</taxon>
        <taxon>Flavobacteriales</taxon>
        <taxon>Flavobacteriaceae</taxon>
        <taxon>Aquimarina</taxon>
    </lineage>
</organism>
<evidence type="ECO:0000256" key="4">
    <source>
        <dbReference type="ARBA" id="ARBA00022842"/>
    </source>
</evidence>
<keyword evidence="6" id="KW-0560">Oxidoreductase</keyword>
<dbReference type="InterPro" id="IPR005123">
    <property type="entry name" value="Oxoglu/Fe-dep_dioxygenase_dom"/>
</dbReference>
<feature type="domain" description="Fe2OG dioxygenase" evidence="9">
    <location>
        <begin position="89"/>
        <end position="187"/>
    </location>
</feature>
<keyword evidence="4" id="KW-0460">Magnesium</keyword>